<comment type="caution">
    <text evidence="1">The sequence shown here is derived from an EMBL/GenBank/DDBJ whole genome shotgun (WGS) entry which is preliminary data.</text>
</comment>
<gene>
    <name evidence="1" type="ORF">LKD75_09900</name>
</gene>
<evidence type="ECO:0000313" key="1">
    <source>
        <dbReference type="EMBL" id="MCC2119895.1"/>
    </source>
</evidence>
<protein>
    <submittedName>
        <fullName evidence="1">Type IV toxin-antitoxin system AbiEi family antitoxin</fullName>
    </submittedName>
</protein>
<sequence>MKQNLSQIQYEQLAREQFCNRLKEIPFVSDIEVLLEKKNAPLGDFKAKVYLEDSDEPLLFVIEVRSNGEKRFVNHFMEIVMRQDDKTHYIFMAPYISEQSARAMKEEKCSYMDLSGNCYILTKRFLLYVSGQDNKFITHREKKNYLSKSSSAASAIIRTMLNEPERKWQVKTLAQESNTALGTVSNVKSFLLARDWIDKSTTEFRLQNIRELFYTWAKDYHQKEARKLQFYSLDTVPEIEQSAAEWSKTHDNGAILGGFSAAARYAPTVRYQKAEIYVEPQFVQEFVKDLELQPVNTGGNVVITIPHDETPCMYAKPVHDTLVTSPAQTVIDLLGDAGRGEEAAEAILRREYPERTEDERRTEKGN</sequence>
<dbReference type="EMBL" id="JAJEPV010000021">
    <property type="protein sequence ID" value="MCC2119895.1"/>
    <property type="molecule type" value="Genomic_DNA"/>
</dbReference>
<evidence type="ECO:0000313" key="2">
    <source>
        <dbReference type="Proteomes" id="UP001197795"/>
    </source>
</evidence>
<dbReference type="AlphaFoldDB" id="A0AAE3D8G9"/>
<name>A0AAE3D8G9_9FIRM</name>
<accession>A0AAE3D8G9</accession>
<dbReference type="Pfam" id="PF09952">
    <property type="entry name" value="AbiEi_2"/>
    <property type="match status" value="1"/>
</dbReference>
<keyword evidence="2" id="KW-1185">Reference proteome</keyword>
<dbReference type="RefSeq" id="WP_118539894.1">
    <property type="nucleotide sequence ID" value="NZ_JAJEPV010000021.1"/>
</dbReference>
<reference evidence="1 2" key="1">
    <citation type="submission" date="2021-10" db="EMBL/GenBank/DDBJ databases">
        <title>Anaerobic single-cell dispensing facilitates the cultivation of human gut bacteria.</title>
        <authorList>
            <person name="Afrizal A."/>
        </authorList>
    </citation>
    <scope>NUCLEOTIDE SEQUENCE [LARGE SCALE GENOMIC DNA]</scope>
    <source>
        <strain evidence="1 2">CLA-AA-H273</strain>
    </source>
</reference>
<dbReference type="InterPro" id="IPR019238">
    <property type="entry name" value="AbiEi_2"/>
</dbReference>
<dbReference type="Proteomes" id="UP001197795">
    <property type="component" value="Unassembled WGS sequence"/>
</dbReference>
<proteinExistence type="predicted"/>
<organism evidence="1 2">
    <name type="scientific">Waltera acetigignens</name>
    <dbReference type="NCBI Taxonomy" id="2981769"/>
    <lineage>
        <taxon>Bacteria</taxon>
        <taxon>Bacillati</taxon>
        <taxon>Bacillota</taxon>
        <taxon>Clostridia</taxon>
        <taxon>Lachnospirales</taxon>
        <taxon>Lachnospiraceae</taxon>
        <taxon>Waltera</taxon>
    </lineage>
</organism>